<keyword evidence="2" id="KW-1185">Reference proteome</keyword>
<dbReference type="Pfam" id="PF11751">
    <property type="entry name" value="PorP_SprF"/>
    <property type="match status" value="1"/>
</dbReference>
<accession>A0A934X2N3</accession>
<dbReference type="InterPro" id="IPR019861">
    <property type="entry name" value="PorP/SprF_Bacteroidetes"/>
</dbReference>
<comment type="caution">
    <text evidence="1">The sequence shown here is derived from an EMBL/GenBank/DDBJ whole genome shotgun (WGS) entry which is preliminary data.</text>
</comment>
<dbReference type="RefSeq" id="WP_201433034.1">
    <property type="nucleotide sequence ID" value="NZ_JAEQBW010000017.1"/>
</dbReference>
<sequence length="326" mass="37399">MLRYIFLLIIWMTWERTYSQSDVFMTQYHQNMPSVAPGLAGAMDFLDIRTSYRQQWVGFDGAPKTLMASVNGVKKFRNNEYRHNSTRVSNLSAYEGNDVKIGIGGYIIKDELGAFNQNLVMLNTAVHVPVKNRTYLSLGLSSGVNQTEIDFEEIKVFDPGDPYYNAYLENTPSSTYLRINIGLAFYSPSYYLSYSILNAGDALLSGYKVEEGIFIRFSHQILGGYRFSLQENLELISSSIVRYSNRNPTSFDLGLKLRFNQLLDFGIVYRNDQTFIGMLGLVVNDMFRFGYSYEYKNLNVQGFKPNSHEIVLGFQLFNKKGYVPIW</sequence>
<reference evidence="1" key="1">
    <citation type="submission" date="2021-01" db="EMBL/GenBank/DDBJ databases">
        <title>Marivirga aurantiaca sp. nov., isolated from intertidal surface sediments.</title>
        <authorList>
            <person name="Zhang M."/>
        </authorList>
    </citation>
    <scope>NUCLEOTIDE SEQUENCE</scope>
    <source>
        <strain evidence="1">S37H4</strain>
    </source>
</reference>
<evidence type="ECO:0000313" key="2">
    <source>
        <dbReference type="Proteomes" id="UP000611723"/>
    </source>
</evidence>
<evidence type="ECO:0000313" key="1">
    <source>
        <dbReference type="EMBL" id="MBK6267347.1"/>
    </source>
</evidence>
<organism evidence="1 2">
    <name type="scientific">Marivirga aurantiaca</name>
    <dbReference type="NCBI Taxonomy" id="2802615"/>
    <lineage>
        <taxon>Bacteria</taxon>
        <taxon>Pseudomonadati</taxon>
        <taxon>Bacteroidota</taxon>
        <taxon>Cytophagia</taxon>
        <taxon>Cytophagales</taxon>
        <taxon>Marivirgaceae</taxon>
        <taxon>Marivirga</taxon>
    </lineage>
</organism>
<dbReference type="EMBL" id="JAEQBW010000017">
    <property type="protein sequence ID" value="MBK6267347.1"/>
    <property type="molecule type" value="Genomic_DNA"/>
</dbReference>
<dbReference type="AlphaFoldDB" id="A0A934X2N3"/>
<gene>
    <name evidence="1" type="ORF">JKA74_20055</name>
</gene>
<protein>
    <submittedName>
        <fullName evidence="1">Type IX secretion system membrane protein PorP/SprF</fullName>
    </submittedName>
</protein>
<name>A0A934X2N3_9BACT</name>
<proteinExistence type="predicted"/>
<dbReference type="Proteomes" id="UP000611723">
    <property type="component" value="Unassembled WGS sequence"/>
</dbReference>
<dbReference type="NCBIfam" id="TIGR03519">
    <property type="entry name" value="T9SS_PorP_fam"/>
    <property type="match status" value="1"/>
</dbReference>